<protein>
    <submittedName>
        <fullName evidence="1">Uncharacterized protein</fullName>
    </submittedName>
</protein>
<name>A0A6M3IH12_9ZZZZ</name>
<reference evidence="1" key="1">
    <citation type="submission" date="2020-03" db="EMBL/GenBank/DDBJ databases">
        <title>The deep terrestrial virosphere.</title>
        <authorList>
            <person name="Holmfeldt K."/>
            <person name="Nilsson E."/>
            <person name="Simone D."/>
            <person name="Lopez-Fernandez M."/>
            <person name="Wu X."/>
            <person name="de Brujin I."/>
            <person name="Lundin D."/>
            <person name="Andersson A."/>
            <person name="Bertilsson S."/>
            <person name="Dopson M."/>
        </authorList>
    </citation>
    <scope>NUCLEOTIDE SEQUENCE</scope>
    <source>
        <strain evidence="1">MM415B01992</strain>
    </source>
</reference>
<dbReference type="EMBL" id="MT141179">
    <property type="protein sequence ID" value="QJA55772.1"/>
    <property type="molecule type" value="Genomic_DNA"/>
</dbReference>
<sequence length="65" mass="6832">MTNTQFDGATVIEDESGAIEYANDQAVRCYECLVICAANTDGGKGGFDVIRISRNIAGDSAETAL</sequence>
<accession>A0A6M3IH12</accession>
<evidence type="ECO:0000313" key="1">
    <source>
        <dbReference type="EMBL" id="QJA55772.1"/>
    </source>
</evidence>
<dbReference type="AlphaFoldDB" id="A0A6M3IH12"/>
<gene>
    <name evidence="1" type="ORF">MM415B01992_0003</name>
</gene>
<proteinExistence type="predicted"/>
<organism evidence="1">
    <name type="scientific">viral metagenome</name>
    <dbReference type="NCBI Taxonomy" id="1070528"/>
    <lineage>
        <taxon>unclassified sequences</taxon>
        <taxon>metagenomes</taxon>
        <taxon>organismal metagenomes</taxon>
    </lineage>
</organism>